<evidence type="ECO:0000313" key="2">
    <source>
        <dbReference type="Proteomes" id="UP001501175"/>
    </source>
</evidence>
<evidence type="ECO:0000313" key="1">
    <source>
        <dbReference type="EMBL" id="GAA4447599.1"/>
    </source>
</evidence>
<evidence type="ECO:0008006" key="3">
    <source>
        <dbReference type="Google" id="ProtNLM"/>
    </source>
</evidence>
<proteinExistence type="predicted"/>
<comment type="caution">
    <text evidence="1">The sequence shown here is derived from an EMBL/GenBank/DDBJ whole genome shotgun (WGS) entry which is preliminary data.</text>
</comment>
<accession>A0ABP8MAZ2</accession>
<reference evidence="2" key="1">
    <citation type="journal article" date="2019" name="Int. J. Syst. Evol. Microbiol.">
        <title>The Global Catalogue of Microorganisms (GCM) 10K type strain sequencing project: providing services to taxonomists for standard genome sequencing and annotation.</title>
        <authorList>
            <consortium name="The Broad Institute Genomics Platform"/>
            <consortium name="The Broad Institute Genome Sequencing Center for Infectious Disease"/>
            <person name="Wu L."/>
            <person name="Ma J."/>
        </authorList>
    </citation>
    <scope>NUCLEOTIDE SEQUENCE [LARGE SCALE GENOMIC DNA]</scope>
    <source>
        <strain evidence="2">JCM 17927</strain>
    </source>
</reference>
<sequence>MVAAGYEFSQIPTVLTARYSVSGELMQMVEPGIKVSEIGLLYGLRIGKFRMSAGLSRVWGNNRGKYLFSDPDPLMGTGQVYEYVPYQTIGLPAEVRYITSLKHIGIGVTGFGNLNAKRSFAGLNVSLYVGRLK</sequence>
<gene>
    <name evidence="1" type="ORF">GCM10023189_04140</name>
</gene>
<dbReference type="EMBL" id="BAABHD010000005">
    <property type="protein sequence ID" value="GAA4447599.1"/>
    <property type="molecule type" value="Genomic_DNA"/>
</dbReference>
<organism evidence="1 2">
    <name type="scientific">Nibrella saemangeumensis</name>
    <dbReference type="NCBI Taxonomy" id="1084526"/>
    <lineage>
        <taxon>Bacteria</taxon>
        <taxon>Pseudomonadati</taxon>
        <taxon>Bacteroidota</taxon>
        <taxon>Cytophagia</taxon>
        <taxon>Cytophagales</taxon>
        <taxon>Spirosomataceae</taxon>
        <taxon>Nibrella</taxon>
    </lineage>
</organism>
<protein>
    <recommendedName>
        <fullName evidence="3">Outer membrane protein beta-barrel domain-containing protein</fullName>
    </recommendedName>
</protein>
<dbReference type="Proteomes" id="UP001501175">
    <property type="component" value="Unassembled WGS sequence"/>
</dbReference>
<name>A0ABP8MAZ2_9BACT</name>
<keyword evidence="2" id="KW-1185">Reference proteome</keyword>